<dbReference type="PROSITE" id="PS00671">
    <property type="entry name" value="D_2_HYDROXYACID_DH_3"/>
    <property type="match status" value="1"/>
</dbReference>
<accession>A0A2T0BGI1</accession>
<dbReference type="SUPFAM" id="SSF51735">
    <property type="entry name" value="NAD(P)-binding Rossmann-fold domains"/>
    <property type="match status" value="1"/>
</dbReference>
<dbReference type="InterPro" id="IPR029753">
    <property type="entry name" value="D-isomer_DH_CS"/>
</dbReference>
<dbReference type="GO" id="GO:0051287">
    <property type="term" value="F:NAD binding"/>
    <property type="evidence" value="ECO:0007669"/>
    <property type="project" value="InterPro"/>
</dbReference>
<keyword evidence="3" id="KW-0520">NAD</keyword>
<name>A0A2T0BGI1_9CLOT</name>
<comment type="similarity">
    <text evidence="1 4">Belongs to the D-isomer specific 2-hydroxyacid dehydrogenase family.</text>
</comment>
<dbReference type="Proteomes" id="UP000237798">
    <property type="component" value="Unassembled WGS sequence"/>
</dbReference>
<evidence type="ECO:0000256" key="2">
    <source>
        <dbReference type="ARBA" id="ARBA00023002"/>
    </source>
</evidence>
<dbReference type="AlphaFoldDB" id="A0A2T0BGI1"/>
<sequence length="315" mass="36743">MKTKALFTFNFPRSKILELEDLGFDIVLKDEKVLKYSRELEDVEFMFTYNPFSHFDISSLKKLKWIQLESDGIEQIPRDYIKKNGIIVTNNKDGYSIPISEWIIWGILSSYKKGNDFFINKLRKKWEFNNSLKEIFGETIGILGTGDIAMETARKLQPFGVNMLGLNTTGKPVKYFDRCYSNQNINLMVKKCDIIVCLLPITNKTHHFIDEKLFQEMKNGVIFINASRGQVVNEDNLIKFIQNGKIGAAVLDVVENEPLKQENPLWEMKNVIITPHNSWISQNMNKRKYKLVYENMRRYKNGEELKNIVNISKGY</sequence>
<dbReference type="InterPro" id="IPR006140">
    <property type="entry name" value="D-isomer_DH_NAD-bd"/>
</dbReference>
<evidence type="ECO:0000313" key="8">
    <source>
        <dbReference type="Proteomes" id="UP000237798"/>
    </source>
</evidence>
<feature type="domain" description="D-isomer specific 2-hydroxyacid dehydrogenase NAD-binding" evidence="6">
    <location>
        <begin position="111"/>
        <end position="277"/>
    </location>
</feature>
<dbReference type="InterPro" id="IPR006139">
    <property type="entry name" value="D-isomer_2_OHA_DH_cat_dom"/>
</dbReference>
<evidence type="ECO:0000256" key="3">
    <source>
        <dbReference type="ARBA" id="ARBA00023027"/>
    </source>
</evidence>
<keyword evidence="7" id="KW-0670">Pyruvate</keyword>
<dbReference type="Gene3D" id="3.40.50.720">
    <property type="entry name" value="NAD(P)-binding Rossmann-like Domain"/>
    <property type="match status" value="2"/>
</dbReference>
<dbReference type="SUPFAM" id="SSF52283">
    <property type="entry name" value="Formate/glycerate dehydrogenase catalytic domain-like"/>
    <property type="match status" value="1"/>
</dbReference>
<evidence type="ECO:0000256" key="4">
    <source>
        <dbReference type="RuleBase" id="RU003719"/>
    </source>
</evidence>
<dbReference type="EC" id="1.1.1.79" evidence="7"/>
<proteinExistence type="inferred from homology"/>
<dbReference type="OrthoDB" id="9805416at2"/>
<feature type="domain" description="D-isomer specific 2-hydroxyacid dehydrogenase catalytic" evidence="5">
    <location>
        <begin position="36"/>
        <end position="310"/>
    </location>
</feature>
<dbReference type="PANTHER" id="PTHR43333">
    <property type="entry name" value="2-HACID_DH_C DOMAIN-CONTAINING PROTEIN"/>
    <property type="match status" value="1"/>
</dbReference>
<evidence type="ECO:0000259" key="6">
    <source>
        <dbReference type="Pfam" id="PF02826"/>
    </source>
</evidence>
<dbReference type="CDD" id="cd12155">
    <property type="entry name" value="PGDH_1"/>
    <property type="match status" value="1"/>
</dbReference>
<comment type="caution">
    <text evidence="7">The sequence shown here is derived from an EMBL/GenBank/DDBJ whole genome shotgun (WGS) entry which is preliminary data.</text>
</comment>
<dbReference type="PANTHER" id="PTHR43333:SF1">
    <property type="entry name" value="D-ISOMER SPECIFIC 2-HYDROXYACID DEHYDROGENASE NAD-BINDING DOMAIN-CONTAINING PROTEIN"/>
    <property type="match status" value="1"/>
</dbReference>
<gene>
    <name evidence="7" type="primary">ghrB_1</name>
    <name evidence="7" type="ORF">CLLU_27280</name>
</gene>
<keyword evidence="8" id="KW-1185">Reference proteome</keyword>
<evidence type="ECO:0000259" key="5">
    <source>
        <dbReference type="Pfam" id="PF00389"/>
    </source>
</evidence>
<dbReference type="InterPro" id="IPR036291">
    <property type="entry name" value="NAD(P)-bd_dom_sf"/>
</dbReference>
<dbReference type="Pfam" id="PF00389">
    <property type="entry name" value="2-Hacid_dh"/>
    <property type="match status" value="1"/>
</dbReference>
<organism evidence="7 8">
    <name type="scientific">Clostridium luticellarii</name>
    <dbReference type="NCBI Taxonomy" id="1691940"/>
    <lineage>
        <taxon>Bacteria</taxon>
        <taxon>Bacillati</taxon>
        <taxon>Bacillota</taxon>
        <taxon>Clostridia</taxon>
        <taxon>Eubacteriales</taxon>
        <taxon>Clostridiaceae</taxon>
        <taxon>Clostridium</taxon>
    </lineage>
</organism>
<protein>
    <submittedName>
        <fullName evidence="7">Glyoxylate/hydroxypyruvate reductase B</fullName>
        <ecNumber evidence="7">1.1.1.79</ecNumber>
    </submittedName>
</protein>
<evidence type="ECO:0000256" key="1">
    <source>
        <dbReference type="ARBA" id="ARBA00005854"/>
    </source>
</evidence>
<dbReference type="GO" id="GO:0030267">
    <property type="term" value="F:glyoxylate reductase (NADPH) activity"/>
    <property type="evidence" value="ECO:0007669"/>
    <property type="project" value="UniProtKB-EC"/>
</dbReference>
<evidence type="ECO:0000313" key="7">
    <source>
        <dbReference type="EMBL" id="PRR82979.1"/>
    </source>
</evidence>
<dbReference type="EMBL" id="PVXP01000049">
    <property type="protein sequence ID" value="PRR82979.1"/>
    <property type="molecule type" value="Genomic_DNA"/>
</dbReference>
<dbReference type="Pfam" id="PF02826">
    <property type="entry name" value="2-Hacid_dh_C"/>
    <property type="match status" value="1"/>
</dbReference>
<dbReference type="RefSeq" id="WP_106010322.1">
    <property type="nucleotide sequence ID" value="NZ_PVXP01000049.1"/>
</dbReference>
<reference evidence="7 8" key="1">
    <citation type="submission" date="2018-03" db="EMBL/GenBank/DDBJ databases">
        <title>Genome sequence of Clostridium luticellarii DSM 29923.</title>
        <authorList>
            <person name="Poehlein A."/>
            <person name="Daniel R."/>
        </authorList>
    </citation>
    <scope>NUCLEOTIDE SEQUENCE [LARGE SCALE GENOMIC DNA]</scope>
    <source>
        <strain evidence="7 8">DSM 29923</strain>
    </source>
</reference>
<keyword evidence="2 4" id="KW-0560">Oxidoreductase</keyword>